<sequence length="98" mass="10235">MSANSAVGGVRNSRDNVKTYVTFITTSSAGTIVPAKDVVRKLESERETVTAELTKVFGEGVEYTVETGPGIPDSSQQTVAIVLSVVLPILVLVAVVLG</sequence>
<organism evidence="2">
    <name type="scientific">Anguilla anguilla</name>
    <name type="common">European freshwater eel</name>
    <name type="synonym">Muraena anguilla</name>
    <dbReference type="NCBI Taxonomy" id="7936"/>
    <lineage>
        <taxon>Eukaryota</taxon>
        <taxon>Metazoa</taxon>
        <taxon>Chordata</taxon>
        <taxon>Craniata</taxon>
        <taxon>Vertebrata</taxon>
        <taxon>Euteleostomi</taxon>
        <taxon>Actinopterygii</taxon>
        <taxon>Neopterygii</taxon>
        <taxon>Teleostei</taxon>
        <taxon>Anguilliformes</taxon>
        <taxon>Anguillidae</taxon>
        <taxon>Anguilla</taxon>
    </lineage>
</organism>
<proteinExistence type="predicted"/>
<evidence type="ECO:0000256" key="1">
    <source>
        <dbReference type="SAM" id="Phobius"/>
    </source>
</evidence>
<keyword evidence="1" id="KW-0812">Transmembrane</keyword>
<protein>
    <submittedName>
        <fullName evidence="2">Uncharacterized protein</fullName>
    </submittedName>
</protein>
<reference evidence="2" key="1">
    <citation type="submission" date="2014-11" db="EMBL/GenBank/DDBJ databases">
        <authorList>
            <person name="Amaro Gonzalez C."/>
        </authorList>
    </citation>
    <scope>NUCLEOTIDE SEQUENCE</scope>
</reference>
<feature type="transmembrane region" description="Helical" evidence="1">
    <location>
        <begin position="78"/>
        <end position="97"/>
    </location>
</feature>
<keyword evidence="1" id="KW-1133">Transmembrane helix</keyword>
<reference evidence="2" key="2">
    <citation type="journal article" date="2015" name="Fish Shellfish Immunol.">
        <title>Early steps in the European eel (Anguilla anguilla)-Vibrio vulnificus interaction in the gills: Role of the RtxA13 toxin.</title>
        <authorList>
            <person name="Callol A."/>
            <person name="Pajuelo D."/>
            <person name="Ebbesson L."/>
            <person name="Teles M."/>
            <person name="MacKenzie S."/>
            <person name="Amaro C."/>
        </authorList>
    </citation>
    <scope>NUCLEOTIDE SEQUENCE</scope>
</reference>
<dbReference type="AlphaFoldDB" id="A0A0E9R1C6"/>
<accession>A0A0E9R1C6</accession>
<name>A0A0E9R1C6_ANGAN</name>
<dbReference type="EMBL" id="GBXM01085668">
    <property type="protein sequence ID" value="JAH22909.1"/>
    <property type="molecule type" value="Transcribed_RNA"/>
</dbReference>
<evidence type="ECO:0000313" key="2">
    <source>
        <dbReference type="EMBL" id="JAH22909.1"/>
    </source>
</evidence>
<keyword evidence="1" id="KW-0472">Membrane</keyword>